<reference evidence="1 2" key="1">
    <citation type="journal article" date="2019" name="Nat. Ecol. Evol.">
        <title>Megaphylogeny resolves global patterns of mushroom evolution.</title>
        <authorList>
            <person name="Varga T."/>
            <person name="Krizsan K."/>
            <person name="Foldi C."/>
            <person name="Dima B."/>
            <person name="Sanchez-Garcia M."/>
            <person name="Sanchez-Ramirez S."/>
            <person name="Szollosi G.J."/>
            <person name="Szarkandi J.G."/>
            <person name="Papp V."/>
            <person name="Albert L."/>
            <person name="Andreopoulos W."/>
            <person name="Angelini C."/>
            <person name="Antonin V."/>
            <person name="Barry K.W."/>
            <person name="Bougher N.L."/>
            <person name="Buchanan P."/>
            <person name="Buyck B."/>
            <person name="Bense V."/>
            <person name="Catcheside P."/>
            <person name="Chovatia M."/>
            <person name="Cooper J."/>
            <person name="Damon W."/>
            <person name="Desjardin D."/>
            <person name="Finy P."/>
            <person name="Geml J."/>
            <person name="Haridas S."/>
            <person name="Hughes K."/>
            <person name="Justo A."/>
            <person name="Karasinski D."/>
            <person name="Kautmanova I."/>
            <person name="Kiss B."/>
            <person name="Kocsube S."/>
            <person name="Kotiranta H."/>
            <person name="LaButti K.M."/>
            <person name="Lechner B.E."/>
            <person name="Liimatainen K."/>
            <person name="Lipzen A."/>
            <person name="Lukacs Z."/>
            <person name="Mihaltcheva S."/>
            <person name="Morgado L.N."/>
            <person name="Niskanen T."/>
            <person name="Noordeloos M.E."/>
            <person name="Ohm R.A."/>
            <person name="Ortiz-Santana B."/>
            <person name="Ovrebo C."/>
            <person name="Racz N."/>
            <person name="Riley R."/>
            <person name="Savchenko A."/>
            <person name="Shiryaev A."/>
            <person name="Soop K."/>
            <person name="Spirin V."/>
            <person name="Szebenyi C."/>
            <person name="Tomsovsky M."/>
            <person name="Tulloss R.E."/>
            <person name="Uehling J."/>
            <person name="Grigoriev I.V."/>
            <person name="Vagvolgyi C."/>
            <person name="Papp T."/>
            <person name="Martin F.M."/>
            <person name="Miettinen O."/>
            <person name="Hibbett D.S."/>
            <person name="Nagy L.G."/>
        </authorList>
    </citation>
    <scope>NUCLEOTIDE SEQUENCE [LARGE SCALE GENOMIC DNA]</scope>
    <source>
        <strain evidence="1 2">HHB13444</strain>
    </source>
</reference>
<sequence>MVRELVIKPKADGTYIPFVHARLLKPLRYLRLLAYDLSNSEQWIYPPRYHSLVARDITQLAIHYPAIRSPTTAMWLETFRLVWSLPKLSVLFLDMTRYPDVTESGMRHLRAIRRPGACAELKTLVLKGEFCCNLLPECPFGTSVKQLSLQFHGDRPGPLGSNYGPLLAQINYFSSLQELHMYISRSSIPGKDTRAASGYIVPVLTHLRPDALQTVSFRIGNIGSGRRGHFFLELRSKVDELLTSFPSLGSVSFQLPCPLGDLPHDKGMLERLLLDRLPKLRETGVPVTLKWHHQS</sequence>
<dbReference type="EMBL" id="ML211419">
    <property type="protein sequence ID" value="TFK83126.1"/>
    <property type="molecule type" value="Genomic_DNA"/>
</dbReference>
<evidence type="ECO:0008006" key="3">
    <source>
        <dbReference type="Google" id="ProtNLM"/>
    </source>
</evidence>
<organism evidence="1 2">
    <name type="scientific">Polyporus arcularius HHB13444</name>
    <dbReference type="NCBI Taxonomy" id="1314778"/>
    <lineage>
        <taxon>Eukaryota</taxon>
        <taxon>Fungi</taxon>
        <taxon>Dikarya</taxon>
        <taxon>Basidiomycota</taxon>
        <taxon>Agaricomycotina</taxon>
        <taxon>Agaricomycetes</taxon>
        <taxon>Polyporales</taxon>
        <taxon>Polyporaceae</taxon>
        <taxon>Polyporus</taxon>
    </lineage>
</organism>
<proteinExistence type="predicted"/>
<dbReference type="Proteomes" id="UP000308197">
    <property type="component" value="Unassembled WGS sequence"/>
</dbReference>
<protein>
    <recommendedName>
        <fullName evidence="3">F-box domain-containing protein</fullName>
    </recommendedName>
</protein>
<evidence type="ECO:0000313" key="1">
    <source>
        <dbReference type="EMBL" id="TFK83126.1"/>
    </source>
</evidence>
<accession>A0A5C3P0D3</accession>
<evidence type="ECO:0000313" key="2">
    <source>
        <dbReference type="Proteomes" id="UP000308197"/>
    </source>
</evidence>
<dbReference type="AlphaFoldDB" id="A0A5C3P0D3"/>
<gene>
    <name evidence="1" type="ORF">K466DRAFT_272859</name>
</gene>
<keyword evidence="2" id="KW-1185">Reference proteome</keyword>
<name>A0A5C3P0D3_9APHY</name>
<dbReference type="InParanoid" id="A0A5C3P0D3"/>